<evidence type="ECO:0000313" key="2">
    <source>
        <dbReference type="Proteomes" id="UP001519654"/>
    </source>
</evidence>
<organism evidence="1 2">
    <name type="scientific">Paractinoplanes bogorensis</name>
    <dbReference type="NCBI Taxonomy" id="1610840"/>
    <lineage>
        <taxon>Bacteria</taxon>
        <taxon>Bacillati</taxon>
        <taxon>Actinomycetota</taxon>
        <taxon>Actinomycetes</taxon>
        <taxon>Micromonosporales</taxon>
        <taxon>Micromonosporaceae</taxon>
        <taxon>Paractinoplanes</taxon>
    </lineage>
</organism>
<evidence type="ECO:0000313" key="1">
    <source>
        <dbReference type="EMBL" id="MBU2665239.1"/>
    </source>
</evidence>
<keyword evidence="2" id="KW-1185">Reference proteome</keyword>
<reference evidence="1 2" key="1">
    <citation type="submission" date="2021-06" db="EMBL/GenBank/DDBJ databases">
        <title>Actinoplanes lichenicola sp. nov., and Actinoplanes ovalisporus sp. nov., isolated from lichen in Thailand.</title>
        <authorList>
            <person name="Saeng-In P."/>
            <person name="Kanchanasin P."/>
            <person name="Yuki M."/>
            <person name="Kudo T."/>
            <person name="Ohkuma M."/>
            <person name="Phongsopitanun W."/>
            <person name="Tanasupawat S."/>
        </authorList>
    </citation>
    <scope>NUCLEOTIDE SEQUENCE [LARGE SCALE GENOMIC DNA]</scope>
    <source>
        <strain evidence="1 2">NBRC 110975</strain>
    </source>
</reference>
<gene>
    <name evidence="1" type="ORF">KOI35_17180</name>
</gene>
<protein>
    <submittedName>
        <fullName evidence="1">Uncharacterized protein</fullName>
    </submittedName>
</protein>
<name>A0ABS5YR92_9ACTN</name>
<dbReference type="RefSeq" id="WP_215788460.1">
    <property type="nucleotide sequence ID" value="NZ_JAHKKG010000005.1"/>
</dbReference>
<comment type="caution">
    <text evidence="1">The sequence shown here is derived from an EMBL/GenBank/DDBJ whole genome shotgun (WGS) entry which is preliminary data.</text>
</comment>
<proteinExistence type="predicted"/>
<accession>A0ABS5YR92</accession>
<dbReference type="Proteomes" id="UP001519654">
    <property type="component" value="Unassembled WGS sequence"/>
</dbReference>
<sequence length="51" mass="5132">MDAYCERLGPGLGGEPLNAVSNAAFLIAAVLLLARGGIRPLPVLLGVVGLC</sequence>
<dbReference type="EMBL" id="JAHKKG010000005">
    <property type="protein sequence ID" value="MBU2665239.1"/>
    <property type="molecule type" value="Genomic_DNA"/>
</dbReference>